<feature type="signal peptide" evidence="1">
    <location>
        <begin position="1"/>
        <end position="15"/>
    </location>
</feature>
<keyword evidence="1" id="KW-0732">Signal</keyword>
<feature type="chain" id="PRO_5039919013" evidence="1">
    <location>
        <begin position="16"/>
        <end position="120"/>
    </location>
</feature>
<evidence type="ECO:0000313" key="2">
    <source>
        <dbReference type="EnsemblPlants" id="MELO3C023517.2.1"/>
    </source>
</evidence>
<protein>
    <submittedName>
        <fullName evidence="2">Uncharacterized protein</fullName>
    </submittedName>
</protein>
<evidence type="ECO:0000256" key="1">
    <source>
        <dbReference type="SAM" id="SignalP"/>
    </source>
</evidence>
<sequence length="120" mass="14523">MWSSWFRCWRMLRRRAPWVSVCKGVEEQLVAIVEKQQTVVNSLGAARVAGRSLTDDCWWRRVYWVYRESPELKKKHWPPAAINMTRGNVKDEKKEGNQESFFLFFIYEHLEFQFDQKCIF</sequence>
<organism evidence="2">
    <name type="scientific">Cucumis melo</name>
    <name type="common">Muskmelon</name>
    <dbReference type="NCBI Taxonomy" id="3656"/>
    <lineage>
        <taxon>Eukaryota</taxon>
        <taxon>Viridiplantae</taxon>
        <taxon>Streptophyta</taxon>
        <taxon>Embryophyta</taxon>
        <taxon>Tracheophyta</taxon>
        <taxon>Spermatophyta</taxon>
        <taxon>Magnoliopsida</taxon>
        <taxon>eudicotyledons</taxon>
        <taxon>Gunneridae</taxon>
        <taxon>Pentapetalae</taxon>
        <taxon>rosids</taxon>
        <taxon>fabids</taxon>
        <taxon>Cucurbitales</taxon>
        <taxon>Cucurbitaceae</taxon>
        <taxon>Benincaseae</taxon>
        <taxon>Cucumis</taxon>
    </lineage>
</organism>
<reference evidence="2" key="1">
    <citation type="submission" date="2023-03" db="UniProtKB">
        <authorList>
            <consortium name="EnsemblPlants"/>
        </authorList>
    </citation>
    <scope>IDENTIFICATION</scope>
</reference>
<accession>A0A9I9DTH0</accession>
<dbReference type="Gramene" id="MELO3C023517.2.1">
    <property type="protein sequence ID" value="MELO3C023517.2.1"/>
    <property type="gene ID" value="MELO3C023517.2"/>
</dbReference>
<proteinExistence type="predicted"/>
<dbReference type="EnsemblPlants" id="MELO3C023517.2.1">
    <property type="protein sequence ID" value="MELO3C023517.2.1"/>
    <property type="gene ID" value="MELO3C023517.2"/>
</dbReference>
<dbReference type="AlphaFoldDB" id="A0A9I9DTH0"/>
<name>A0A9I9DTH0_CUCME</name>